<dbReference type="Proteomes" id="UP001165367">
    <property type="component" value="Unassembled WGS sequence"/>
</dbReference>
<dbReference type="PANTHER" id="PTHR24421">
    <property type="entry name" value="NITRATE/NITRITE SENSOR PROTEIN NARX-RELATED"/>
    <property type="match status" value="1"/>
</dbReference>
<dbReference type="GO" id="GO:0005524">
    <property type="term" value="F:ATP binding"/>
    <property type="evidence" value="ECO:0007669"/>
    <property type="project" value="UniProtKB-KW"/>
</dbReference>
<dbReference type="PROSITE" id="PS50109">
    <property type="entry name" value="HIS_KIN"/>
    <property type="match status" value="1"/>
</dbReference>
<evidence type="ECO:0000256" key="1">
    <source>
        <dbReference type="ARBA" id="ARBA00000085"/>
    </source>
</evidence>
<dbReference type="InterPro" id="IPR003594">
    <property type="entry name" value="HATPase_dom"/>
</dbReference>
<dbReference type="PANTHER" id="PTHR24421:SF10">
    <property type="entry name" value="NITRATE_NITRITE SENSOR PROTEIN NARQ"/>
    <property type="match status" value="1"/>
</dbReference>
<evidence type="ECO:0000313" key="8">
    <source>
        <dbReference type="EMBL" id="MCG2614186.1"/>
    </source>
</evidence>
<gene>
    <name evidence="8" type="ORF">LZZ85_07830</name>
</gene>
<keyword evidence="5" id="KW-0902">Two-component regulatory system</keyword>
<dbReference type="InterPro" id="IPR050482">
    <property type="entry name" value="Sensor_HK_TwoCompSys"/>
</dbReference>
<evidence type="ECO:0000259" key="7">
    <source>
        <dbReference type="PROSITE" id="PS50109"/>
    </source>
</evidence>
<dbReference type="EC" id="2.7.13.3" evidence="2"/>
<reference evidence="8" key="1">
    <citation type="submission" date="2022-01" db="EMBL/GenBank/DDBJ databases">
        <authorList>
            <person name="Jo J.-H."/>
            <person name="Im W.-T."/>
        </authorList>
    </citation>
    <scope>NUCLEOTIDE SEQUENCE</scope>
    <source>
        <strain evidence="8">NA20</strain>
    </source>
</reference>
<evidence type="ECO:0000256" key="4">
    <source>
        <dbReference type="ARBA" id="ARBA00022777"/>
    </source>
</evidence>
<keyword evidence="6" id="KW-1133">Transmembrane helix</keyword>
<comment type="catalytic activity">
    <reaction evidence="1">
        <text>ATP + protein L-histidine = ADP + protein N-phospho-L-histidine.</text>
        <dbReference type="EC" id="2.7.13.3"/>
    </reaction>
</comment>
<organism evidence="8 9">
    <name type="scientific">Terrimonas ginsenosidimutans</name>
    <dbReference type="NCBI Taxonomy" id="2908004"/>
    <lineage>
        <taxon>Bacteria</taxon>
        <taxon>Pseudomonadati</taxon>
        <taxon>Bacteroidota</taxon>
        <taxon>Chitinophagia</taxon>
        <taxon>Chitinophagales</taxon>
        <taxon>Chitinophagaceae</taxon>
        <taxon>Terrimonas</taxon>
    </lineage>
</organism>
<evidence type="ECO:0000256" key="2">
    <source>
        <dbReference type="ARBA" id="ARBA00012438"/>
    </source>
</evidence>
<dbReference type="InterPro" id="IPR036890">
    <property type="entry name" value="HATPase_C_sf"/>
</dbReference>
<protein>
    <recommendedName>
        <fullName evidence="2">histidine kinase</fullName>
        <ecNumber evidence="2">2.7.13.3</ecNumber>
    </recommendedName>
</protein>
<keyword evidence="6" id="KW-0472">Membrane</keyword>
<dbReference type="Pfam" id="PF02518">
    <property type="entry name" value="HATPase_c"/>
    <property type="match status" value="1"/>
</dbReference>
<evidence type="ECO:0000313" key="9">
    <source>
        <dbReference type="Proteomes" id="UP001165367"/>
    </source>
</evidence>
<name>A0ABS9KPF6_9BACT</name>
<keyword evidence="4" id="KW-0418">Kinase</keyword>
<keyword evidence="3" id="KW-0808">Transferase</keyword>
<dbReference type="InterPro" id="IPR005467">
    <property type="entry name" value="His_kinase_dom"/>
</dbReference>
<evidence type="ECO:0000256" key="6">
    <source>
        <dbReference type="SAM" id="Phobius"/>
    </source>
</evidence>
<evidence type="ECO:0000256" key="3">
    <source>
        <dbReference type="ARBA" id="ARBA00022679"/>
    </source>
</evidence>
<evidence type="ECO:0000256" key="5">
    <source>
        <dbReference type="ARBA" id="ARBA00023012"/>
    </source>
</evidence>
<feature type="transmembrane region" description="Helical" evidence="6">
    <location>
        <begin position="6"/>
        <end position="33"/>
    </location>
</feature>
<dbReference type="Gene3D" id="3.30.565.10">
    <property type="entry name" value="Histidine kinase-like ATPase, C-terminal domain"/>
    <property type="match status" value="1"/>
</dbReference>
<accession>A0ABS9KPF6</accession>
<keyword evidence="6" id="KW-0812">Transmembrane</keyword>
<dbReference type="RefSeq" id="WP_237870370.1">
    <property type="nucleotide sequence ID" value="NZ_JAKLTR010000004.1"/>
</dbReference>
<keyword evidence="8" id="KW-0547">Nucleotide-binding</keyword>
<keyword evidence="9" id="KW-1185">Reference proteome</keyword>
<dbReference type="CDD" id="cd16917">
    <property type="entry name" value="HATPase_UhpB-NarQ-NarX-like"/>
    <property type="match status" value="1"/>
</dbReference>
<proteinExistence type="predicted"/>
<dbReference type="SUPFAM" id="SSF55874">
    <property type="entry name" value="ATPase domain of HSP90 chaperone/DNA topoisomerase II/histidine kinase"/>
    <property type="match status" value="1"/>
</dbReference>
<dbReference type="EMBL" id="JAKLTR010000004">
    <property type="protein sequence ID" value="MCG2614186.1"/>
    <property type="molecule type" value="Genomic_DNA"/>
</dbReference>
<feature type="domain" description="Histidine kinase" evidence="7">
    <location>
        <begin position="69"/>
        <end position="263"/>
    </location>
</feature>
<comment type="caution">
    <text evidence="8">The sequence shown here is derived from an EMBL/GenBank/DDBJ whole genome shotgun (WGS) entry which is preliminary data.</text>
</comment>
<sequence>MSSEKINIIIFVTITTVLILLLGFILILVIYLYQQRKLIHTQSITELELSHEKSLTTTQLEIQENLFRHISQEIHDNVGLTLSLVKLRLNTLDFSQMSVMKEQVFSSVNLLGESIENLRDISRSLNADIINNYGLIQAIHKEITRIEELSNINITLAIDGEPIYMDSQKELIIFRIIQESCNNILKHSGAKSASVNLKYTKQELVLSIQDGGKGFSMSDFSEKNYSSGAGIRNMTARSKMIRATMLVSSAPSKGTTLKFTIPI</sequence>
<keyword evidence="8" id="KW-0067">ATP-binding</keyword>